<dbReference type="SUPFAM" id="SSF53474">
    <property type="entry name" value="alpha/beta-Hydrolases"/>
    <property type="match status" value="2"/>
</dbReference>
<name>A0A226WPQ6_CABSO</name>
<dbReference type="Gene3D" id="3.40.50.1820">
    <property type="entry name" value="alpha/beta hydrolase"/>
    <property type="match status" value="2"/>
</dbReference>
<dbReference type="Pfam" id="PF00561">
    <property type="entry name" value="Abhydrolase_1"/>
    <property type="match status" value="2"/>
</dbReference>
<dbReference type="PANTHER" id="PTHR43798:SF33">
    <property type="entry name" value="HYDROLASE, PUTATIVE (AFU_ORTHOLOGUE AFUA_2G14860)-RELATED"/>
    <property type="match status" value="1"/>
</dbReference>
<dbReference type="GO" id="GO:0016020">
    <property type="term" value="C:membrane"/>
    <property type="evidence" value="ECO:0007669"/>
    <property type="project" value="TreeGrafter"/>
</dbReference>
<dbReference type="RefSeq" id="WP_089165067.1">
    <property type="nucleotide sequence ID" value="NZ_MTHB01000256.1"/>
</dbReference>
<reference evidence="3" key="1">
    <citation type="submission" date="2017-01" db="EMBL/GenBank/DDBJ databases">
        <title>Genome Analysis of Deinococcus marmoris KOPRI26562.</title>
        <authorList>
            <person name="Kim J.H."/>
            <person name="Oh H.-M."/>
        </authorList>
    </citation>
    <scope>NUCLEOTIDE SEQUENCE [LARGE SCALE GENOMIC DNA]</scope>
    <source>
        <strain evidence="3">PAMC 26633</strain>
    </source>
</reference>
<gene>
    <name evidence="2" type="ORF">BSU04_38125</name>
</gene>
<feature type="domain" description="AB hydrolase-1" evidence="1">
    <location>
        <begin position="316"/>
        <end position="407"/>
    </location>
</feature>
<dbReference type="InterPro" id="IPR050266">
    <property type="entry name" value="AB_hydrolase_sf"/>
</dbReference>
<dbReference type="EMBL" id="MTHB01000256">
    <property type="protein sequence ID" value="OXC73164.1"/>
    <property type="molecule type" value="Genomic_DNA"/>
</dbReference>
<dbReference type="InterPro" id="IPR029058">
    <property type="entry name" value="AB_hydrolase_fold"/>
</dbReference>
<evidence type="ECO:0000313" key="2">
    <source>
        <dbReference type="EMBL" id="OXC73164.1"/>
    </source>
</evidence>
<keyword evidence="2" id="KW-0378">Hydrolase</keyword>
<comment type="caution">
    <text evidence="2">The sequence shown here is derived from an EMBL/GenBank/DDBJ whole genome shotgun (WGS) entry which is preliminary data.</text>
</comment>
<dbReference type="OrthoDB" id="9799989at2"/>
<dbReference type="Proteomes" id="UP000214720">
    <property type="component" value="Unassembled WGS sequence"/>
</dbReference>
<accession>A0A226WPQ6</accession>
<organism evidence="2 3">
    <name type="scientific">Caballeronia sordidicola</name>
    <name type="common">Burkholderia sordidicola</name>
    <dbReference type="NCBI Taxonomy" id="196367"/>
    <lineage>
        <taxon>Bacteria</taxon>
        <taxon>Pseudomonadati</taxon>
        <taxon>Pseudomonadota</taxon>
        <taxon>Betaproteobacteria</taxon>
        <taxon>Burkholderiales</taxon>
        <taxon>Burkholderiaceae</taxon>
        <taxon>Caballeronia</taxon>
    </lineage>
</organism>
<dbReference type="AlphaFoldDB" id="A0A226WPQ6"/>
<sequence>MARLVTSHYVCVDGRLVHYRRSGDGPPVVLLHASPRSSIALVPLMQACPADITVFAFDTPGCGYSAPLPLGRPDVPDYAHAFAATLDALGIQCAPTYGTHTGAAIALTFAALYPERVSQLVLDGLSAFCADERAAILAGYLPPFTPHVDGTHLAWLWARVRDQYIFFPWNHRGAGARLRTAFPSALQLHEVALDLLAAGDNYRAPYTAAFSFIPQRWLPHLRVPTCIGARHDDMLFGHLERLGTLPPGVELATFPDDRQAWATAIWRLLGKAEPCGSSHTNACIEAKLPAVAAGDAYVRASSSRMHLRGTLGGTGKPLIVLHGSPGGARGMDRYIERACAQGRPVIAPDLPGHGDSDAIDSTGDTAFIDAAQAVHAAVTQCGISAADVDGEGLGTWVAHALQDLYPHLYTSARPRCASLETVTVPGSLSVSADGAHLAAAWYHMRDEAIFGHWLDRQPSAQPAFGDSLDTETIHRRTIEALKEGPSAWRFRSGALRFASE</sequence>
<feature type="domain" description="AB hydrolase-1" evidence="1">
    <location>
        <begin position="26"/>
        <end position="125"/>
    </location>
</feature>
<evidence type="ECO:0000313" key="3">
    <source>
        <dbReference type="Proteomes" id="UP000214720"/>
    </source>
</evidence>
<proteinExistence type="predicted"/>
<dbReference type="InterPro" id="IPR000073">
    <property type="entry name" value="AB_hydrolase_1"/>
</dbReference>
<evidence type="ECO:0000259" key="1">
    <source>
        <dbReference type="Pfam" id="PF00561"/>
    </source>
</evidence>
<dbReference type="GO" id="GO:0016787">
    <property type="term" value="F:hydrolase activity"/>
    <property type="evidence" value="ECO:0007669"/>
    <property type="project" value="UniProtKB-KW"/>
</dbReference>
<dbReference type="PANTHER" id="PTHR43798">
    <property type="entry name" value="MONOACYLGLYCEROL LIPASE"/>
    <property type="match status" value="1"/>
</dbReference>
<protein>
    <submittedName>
        <fullName evidence="2">Alpha/beta hydrolase fold-1 protein</fullName>
    </submittedName>
</protein>